<sequence length="131" mass="14282">MIKDFRRGFPALTLRIRYRNALRGGSSAALIPAGDGLYGQYGIGDATQRADQLWAKTYPGNPVAAAAGTFDVKVTGPGGRRFTGTVRGIGQQPTPRTCARHRLRPRLRSTRWLLSWTGSPRTSAPRWCPSG</sequence>
<organism evidence="1 2">
    <name type="scientific">Streptomyces albidocamelliae</name>
    <dbReference type="NCBI Taxonomy" id="2981135"/>
    <lineage>
        <taxon>Bacteria</taxon>
        <taxon>Bacillati</taxon>
        <taxon>Actinomycetota</taxon>
        <taxon>Actinomycetes</taxon>
        <taxon>Kitasatosporales</taxon>
        <taxon>Streptomycetaceae</taxon>
        <taxon>Streptomyces</taxon>
    </lineage>
</organism>
<reference evidence="1" key="1">
    <citation type="submission" date="2022-10" db="EMBL/GenBank/DDBJ databases">
        <authorList>
            <person name="Mo P."/>
        </authorList>
    </citation>
    <scope>NUCLEOTIDE SEQUENCE</scope>
    <source>
        <strain evidence="1">HUAS 14-6</strain>
    </source>
</reference>
<keyword evidence="2" id="KW-1185">Reference proteome</keyword>
<proteinExistence type="predicted"/>
<dbReference type="EMBL" id="CP106795">
    <property type="protein sequence ID" value="UXY39735.1"/>
    <property type="molecule type" value="Genomic_DNA"/>
</dbReference>
<name>A0ABY6EZ96_9ACTN</name>
<gene>
    <name evidence="1" type="ORF">N8I86_36525</name>
</gene>
<evidence type="ECO:0000313" key="1">
    <source>
        <dbReference type="EMBL" id="UXY39735.1"/>
    </source>
</evidence>
<accession>A0ABY6EZ96</accession>
<protein>
    <submittedName>
        <fullName evidence="1">Uncharacterized protein</fullName>
    </submittedName>
</protein>
<dbReference type="RefSeq" id="WP_263279837.1">
    <property type="nucleotide sequence ID" value="NZ_CP106795.1"/>
</dbReference>
<dbReference type="Proteomes" id="UP001060733">
    <property type="component" value="Chromosome"/>
</dbReference>
<evidence type="ECO:0000313" key="2">
    <source>
        <dbReference type="Proteomes" id="UP001060733"/>
    </source>
</evidence>